<proteinExistence type="predicted"/>
<evidence type="ECO:0000256" key="4">
    <source>
        <dbReference type="PIRSR" id="PIRSR601019-2"/>
    </source>
</evidence>
<dbReference type="GO" id="GO:0031683">
    <property type="term" value="F:G-protein beta/gamma-subunit complex binding"/>
    <property type="evidence" value="ECO:0007669"/>
    <property type="project" value="InterPro"/>
</dbReference>
<dbReference type="GO" id="GO:0005525">
    <property type="term" value="F:GTP binding"/>
    <property type="evidence" value="ECO:0007669"/>
    <property type="project" value="UniProtKB-KW"/>
</dbReference>
<evidence type="ECO:0000256" key="1">
    <source>
        <dbReference type="ARBA" id="ARBA00022741"/>
    </source>
</evidence>
<keyword evidence="4" id="KW-0479">Metal-binding</keyword>
<feature type="binding site" evidence="4">
    <location>
        <position position="99"/>
    </location>
    <ligand>
        <name>Mg(2+)</name>
        <dbReference type="ChEBI" id="CHEBI:18420"/>
    </ligand>
</feature>
<keyword evidence="4" id="KW-0460">Magnesium</keyword>
<feature type="region of interest" description="Disordered" evidence="5">
    <location>
        <begin position="170"/>
        <end position="189"/>
    </location>
</feature>
<comment type="caution">
    <text evidence="6">The sequence shown here is derived from an EMBL/GenBank/DDBJ whole genome shotgun (WGS) entry which is preliminary data.</text>
</comment>
<keyword evidence="1" id="KW-0547">Nucleotide-binding</keyword>
<evidence type="ECO:0000256" key="3">
    <source>
        <dbReference type="ARBA" id="ARBA00023224"/>
    </source>
</evidence>
<dbReference type="InterPro" id="IPR027417">
    <property type="entry name" value="P-loop_NTPase"/>
</dbReference>
<gene>
    <name evidence="6" type="ORF">EST38_g3398</name>
</gene>
<dbReference type="GO" id="GO:0046872">
    <property type="term" value="F:metal ion binding"/>
    <property type="evidence" value="ECO:0007669"/>
    <property type="project" value="UniProtKB-KW"/>
</dbReference>
<evidence type="ECO:0000313" key="6">
    <source>
        <dbReference type="EMBL" id="RXW22455.1"/>
    </source>
</evidence>
<dbReference type="OrthoDB" id="5817230at2759"/>
<evidence type="ECO:0000256" key="5">
    <source>
        <dbReference type="SAM" id="MobiDB-lite"/>
    </source>
</evidence>
<dbReference type="STRING" id="2316362.A0A4Q2DU74"/>
<feature type="region of interest" description="Disordered" evidence="5">
    <location>
        <begin position="16"/>
        <end position="35"/>
    </location>
</feature>
<evidence type="ECO:0000256" key="2">
    <source>
        <dbReference type="ARBA" id="ARBA00023134"/>
    </source>
</evidence>
<dbReference type="Proteomes" id="UP000290288">
    <property type="component" value="Unassembled WGS sequence"/>
</dbReference>
<keyword evidence="2" id="KW-0342">GTP-binding</keyword>
<name>A0A4Q2DU74_9AGAR</name>
<evidence type="ECO:0000313" key="7">
    <source>
        <dbReference type="Proteomes" id="UP000290288"/>
    </source>
</evidence>
<evidence type="ECO:0008006" key="8">
    <source>
        <dbReference type="Google" id="ProtNLM"/>
    </source>
</evidence>
<protein>
    <recommendedName>
        <fullName evidence="8">Guanine nucleotide-binding protein alpha-4 subunit</fullName>
    </recommendedName>
</protein>
<keyword evidence="7" id="KW-1185">Reference proteome</keyword>
<dbReference type="InterPro" id="IPR001019">
    <property type="entry name" value="Gprotein_alpha_su"/>
</dbReference>
<dbReference type="Gene3D" id="3.40.50.300">
    <property type="entry name" value="P-loop containing nucleotide triphosphate hydrolases"/>
    <property type="match status" value="1"/>
</dbReference>
<dbReference type="Pfam" id="PF00503">
    <property type="entry name" value="G-alpha"/>
    <property type="match status" value="1"/>
</dbReference>
<keyword evidence="3" id="KW-0807">Transducer</keyword>
<dbReference type="GO" id="GO:0007186">
    <property type="term" value="P:G protein-coupled receptor signaling pathway"/>
    <property type="evidence" value="ECO:0007669"/>
    <property type="project" value="InterPro"/>
</dbReference>
<accession>A0A4Q2DU74</accession>
<reference evidence="6 7" key="1">
    <citation type="submission" date="2019-01" db="EMBL/GenBank/DDBJ databases">
        <title>Draft genome sequence of Psathyrella aberdarensis IHI B618.</title>
        <authorList>
            <person name="Buettner E."/>
            <person name="Kellner H."/>
        </authorList>
    </citation>
    <scope>NUCLEOTIDE SEQUENCE [LARGE SCALE GENOMIC DNA]</scope>
    <source>
        <strain evidence="6 7">IHI B618</strain>
    </source>
</reference>
<organism evidence="6 7">
    <name type="scientific">Candolleomyces aberdarensis</name>
    <dbReference type="NCBI Taxonomy" id="2316362"/>
    <lineage>
        <taxon>Eukaryota</taxon>
        <taxon>Fungi</taxon>
        <taxon>Dikarya</taxon>
        <taxon>Basidiomycota</taxon>
        <taxon>Agaricomycotina</taxon>
        <taxon>Agaricomycetes</taxon>
        <taxon>Agaricomycetidae</taxon>
        <taxon>Agaricales</taxon>
        <taxon>Agaricineae</taxon>
        <taxon>Psathyrellaceae</taxon>
        <taxon>Candolleomyces</taxon>
    </lineage>
</organism>
<dbReference type="AlphaFoldDB" id="A0A4Q2DU74"/>
<sequence>MSTCREICDSVISINVKPNPEPRGSARPTLPEVDPLAAWTAAPPDETPEQRVIREAAEAEAKKISDEIDERLRRERENEKKKKRPVKLLLLGQSESGKTATLKNFQLTYARREWAEERAAWRSVIFLNFVRNVNLVSDHLNAEMSDYPVVNHDESQEDLSSRARPFLASSSPMSIVDSGQVSPSSLKRS</sequence>
<dbReference type="GO" id="GO:0003924">
    <property type="term" value="F:GTPase activity"/>
    <property type="evidence" value="ECO:0007669"/>
    <property type="project" value="InterPro"/>
</dbReference>
<dbReference type="EMBL" id="SDEE01000071">
    <property type="protein sequence ID" value="RXW22455.1"/>
    <property type="molecule type" value="Genomic_DNA"/>
</dbReference>